<dbReference type="PaxDb" id="4113-PGSC0003DMT400051344"/>
<accession>M1BRL8</accession>
<evidence type="ECO:0000313" key="3">
    <source>
        <dbReference type="Proteomes" id="UP000011115"/>
    </source>
</evidence>
<name>M1BRL8_SOLTU</name>
<keyword evidence="3" id="KW-1185">Reference proteome</keyword>
<evidence type="ECO:0000256" key="1">
    <source>
        <dbReference type="SAM" id="MobiDB-lite"/>
    </source>
</evidence>
<evidence type="ECO:0000313" key="2">
    <source>
        <dbReference type="EnsemblPlants" id="PGSC0003DMT400051344"/>
    </source>
</evidence>
<organism evidence="2 3">
    <name type="scientific">Solanum tuberosum</name>
    <name type="common">Potato</name>
    <dbReference type="NCBI Taxonomy" id="4113"/>
    <lineage>
        <taxon>Eukaryota</taxon>
        <taxon>Viridiplantae</taxon>
        <taxon>Streptophyta</taxon>
        <taxon>Embryophyta</taxon>
        <taxon>Tracheophyta</taxon>
        <taxon>Spermatophyta</taxon>
        <taxon>Magnoliopsida</taxon>
        <taxon>eudicotyledons</taxon>
        <taxon>Gunneridae</taxon>
        <taxon>Pentapetalae</taxon>
        <taxon>asterids</taxon>
        <taxon>lamiids</taxon>
        <taxon>Solanales</taxon>
        <taxon>Solanaceae</taxon>
        <taxon>Solanoideae</taxon>
        <taxon>Solaneae</taxon>
        <taxon>Solanum</taxon>
    </lineage>
</organism>
<proteinExistence type="predicted"/>
<dbReference type="InParanoid" id="M1BRL8"/>
<dbReference type="HOGENOM" id="CLU_2594440_0_0_1"/>
<dbReference type="Proteomes" id="UP000011115">
    <property type="component" value="Unassembled WGS sequence"/>
</dbReference>
<dbReference type="Gramene" id="PGSC0003DMT400051344">
    <property type="protein sequence ID" value="PGSC0003DMT400051344"/>
    <property type="gene ID" value="PGSC0003DMG400019940"/>
</dbReference>
<reference evidence="3" key="1">
    <citation type="journal article" date="2011" name="Nature">
        <title>Genome sequence and analysis of the tuber crop potato.</title>
        <authorList>
            <consortium name="The Potato Genome Sequencing Consortium"/>
        </authorList>
    </citation>
    <scope>NUCLEOTIDE SEQUENCE [LARGE SCALE GENOMIC DNA]</scope>
    <source>
        <strain evidence="3">cv. DM1-3 516 R44</strain>
    </source>
</reference>
<protein>
    <submittedName>
        <fullName evidence="2">Uncharacterized protein</fullName>
    </submittedName>
</protein>
<dbReference type="EnsemblPlants" id="PGSC0003DMT400051344">
    <property type="protein sequence ID" value="PGSC0003DMT400051344"/>
    <property type="gene ID" value="PGSC0003DMG400019940"/>
</dbReference>
<dbReference type="AlphaFoldDB" id="M1BRL8"/>
<sequence length="80" mass="9057">MKRWGTNGENWRPWRSERRGGARPQTSENMLGRAGWCGAPRPKLQTLLWGALAGEAPHPFYLENSDFSPSFFISKPSNLP</sequence>
<feature type="region of interest" description="Disordered" evidence="1">
    <location>
        <begin position="1"/>
        <end position="34"/>
    </location>
</feature>
<reference evidence="2" key="2">
    <citation type="submission" date="2015-06" db="UniProtKB">
        <authorList>
            <consortium name="EnsemblPlants"/>
        </authorList>
    </citation>
    <scope>IDENTIFICATION</scope>
    <source>
        <strain evidence="2">DM1-3 516 R44</strain>
    </source>
</reference>